<dbReference type="NCBIfam" id="TIGR01082">
    <property type="entry name" value="murC"/>
    <property type="match status" value="1"/>
</dbReference>
<dbReference type="InterPro" id="IPR000713">
    <property type="entry name" value="Mur_ligase_N"/>
</dbReference>
<proteinExistence type="inferred from homology"/>
<feature type="domain" description="Mur ligase N-terminal catalytic" evidence="15">
    <location>
        <begin position="5"/>
        <end position="102"/>
    </location>
</feature>
<comment type="pathway">
    <text evidence="2 14">Cell wall biogenesis; peptidoglycan biosynthesis.</text>
</comment>
<evidence type="ECO:0000256" key="13">
    <source>
        <dbReference type="ARBA" id="ARBA00047833"/>
    </source>
</evidence>
<evidence type="ECO:0000256" key="14">
    <source>
        <dbReference type="HAMAP-Rule" id="MF_00046"/>
    </source>
</evidence>
<evidence type="ECO:0000256" key="4">
    <source>
        <dbReference type="ARBA" id="ARBA00022490"/>
    </source>
</evidence>
<dbReference type="EMBL" id="WMQE01000017">
    <property type="protein sequence ID" value="MTK21447.1"/>
    <property type="molecule type" value="Genomic_DNA"/>
</dbReference>
<name>A0A9X5ANQ7_9FIRM</name>
<organism evidence="18 19">
    <name type="scientific">Turicibacter sanguinis</name>
    <dbReference type="NCBI Taxonomy" id="154288"/>
    <lineage>
        <taxon>Bacteria</taxon>
        <taxon>Bacillati</taxon>
        <taxon>Bacillota</taxon>
        <taxon>Erysipelotrichia</taxon>
        <taxon>Erysipelotrichales</taxon>
        <taxon>Turicibacteraceae</taxon>
        <taxon>Turicibacter</taxon>
    </lineage>
</organism>
<dbReference type="InterPro" id="IPR050061">
    <property type="entry name" value="MurCDEF_pg_biosynth"/>
</dbReference>
<comment type="similarity">
    <text evidence="14">Belongs to the MurCDEF family.</text>
</comment>
<dbReference type="InterPro" id="IPR036565">
    <property type="entry name" value="Mur-like_cat_sf"/>
</dbReference>
<dbReference type="GO" id="GO:0008360">
    <property type="term" value="P:regulation of cell shape"/>
    <property type="evidence" value="ECO:0007669"/>
    <property type="project" value="UniProtKB-KW"/>
</dbReference>
<evidence type="ECO:0000256" key="2">
    <source>
        <dbReference type="ARBA" id="ARBA00004752"/>
    </source>
</evidence>
<evidence type="ECO:0000256" key="6">
    <source>
        <dbReference type="ARBA" id="ARBA00022618"/>
    </source>
</evidence>
<dbReference type="SUPFAM" id="SSF53623">
    <property type="entry name" value="MurD-like peptide ligases, catalytic domain"/>
    <property type="match status" value="1"/>
</dbReference>
<evidence type="ECO:0000259" key="16">
    <source>
        <dbReference type="Pfam" id="PF02875"/>
    </source>
</evidence>
<accession>A0A9X5ANQ7</accession>
<comment type="caution">
    <text evidence="18">The sequence shown here is derived from an EMBL/GenBank/DDBJ whole genome shotgun (WGS) entry which is preliminary data.</text>
</comment>
<dbReference type="GO" id="GO:0009252">
    <property type="term" value="P:peptidoglycan biosynthetic process"/>
    <property type="evidence" value="ECO:0007669"/>
    <property type="project" value="UniProtKB-UniRule"/>
</dbReference>
<sequence length="437" mass="49167">MSQRYHLIGIKGSGMSALAHILYDMGNYVQGSDIEEKLFTQIGLEAKGITLYPFGKSKIEPDMVVIIGNAFKDDHVEVIQAKQAGAKCVRYHDFLGDLASNFTSIAIAGTHGKTTTTGLLAHVLRLNYPTSYLIGDGTGKGVENSRFFVFEACEYQRHFLAYRPDYAIITNIEHDHPDYFTDIDDVLDAFNVFSNQTKKMVIACGDDPEVKKLQTSTNMMTYGLESHNNVVAKNILKTAEGTAFDVFINGEFYHTFNTLFFGDHMVLNSLAVITVCYLEGLEASIIDKDLRLFEGVKRRFAQKKHHTQIIIDDYAHHPTEIAATLKAVRQKFPDRNLVAVFQPHTFTRTAAFIDEFAQSLNLADHIYLTDIFGSARESSGSVSIQTLIDKCHHANLIEKETVEQLQQHQDSVVVFMGAGDIKKYEDAYTKLPWRVKR</sequence>
<dbReference type="RefSeq" id="WP_006783616.1">
    <property type="nucleotide sequence ID" value="NZ_CABJBH010000003.1"/>
</dbReference>
<dbReference type="GO" id="GO:0005524">
    <property type="term" value="F:ATP binding"/>
    <property type="evidence" value="ECO:0007669"/>
    <property type="project" value="UniProtKB-UniRule"/>
</dbReference>
<evidence type="ECO:0000256" key="5">
    <source>
        <dbReference type="ARBA" id="ARBA00022598"/>
    </source>
</evidence>
<dbReference type="HAMAP" id="MF_00046">
    <property type="entry name" value="MurC"/>
    <property type="match status" value="1"/>
</dbReference>
<feature type="domain" description="Mur ligase central" evidence="17">
    <location>
        <begin position="107"/>
        <end position="275"/>
    </location>
</feature>
<evidence type="ECO:0000256" key="9">
    <source>
        <dbReference type="ARBA" id="ARBA00022960"/>
    </source>
</evidence>
<comment type="function">
    <text evidence="14">Cell wall formation.</text>
</comment>
<dbReference type="InterPro" id="IPR013221">
    <property type="entry name" value="Mur_ligase_cen"/>
</dbReference>
<evidence type="ECO:0000256" key="10">
    <source>
        <dbReference type="ARBA" id="ARBA00022984"/>
    </source>
</evidence>
<dbReference type="Pfam" id="PF02875">
    <property type="entry name" value="Mur_ligase_C"/>
    <property type="match status" value="1"/>
</dbReference>
<dbReference type="AlphaFoldDB" id="A0A9X5ANQ7"/>
<dbReference type="EC" id="6.3.2.8" evidence="3 14"/>
<dbReference type="GO" id="GO:0071555">
    <property type="term" value="P:cell wall organization"/>
    <property type="evidence" value="ECO:0007669"/>
    <property type="project" value="UniProtKB-KW"/>
</dbReference>
<evidence type="ECO:0000256" key="11">
    <source>
        <dbReference type="ARBA" id="ARBA00023306"/>
    </source>
</evidence>
<keyword evidence="8 14" id="KW-0067">ATP-binding</keyword>
<gene>
    <name evidence="14" type="primary">murC</name>
    <name evidence="18" type="ORF">GMA92_08435</name>
</gene>
<evidence type="ECO:0000256" key="8">
    <source>
        <dbReference type="ARBA" id="ARBA00022840"/>
    </source>
</evidence>
<dbReference type="Gene3D" id="3.40.1190.10">
    <property type="entry name" value="Mur-like, catalytic domain"/>
    <property type="match status" value="1"/>
</dbReference>
<dbReference type="PANTHER" id="PTHR43445">
    <property type="entry name" value="UDP-N-ACETYLMURAMATE--L-ALANINE LIGASE-RELATED"/>
    <property type="match status" value="1"/>
</dbReference>
<protein>
    <recommendedName>
        <fullName evidence="3 14">UDP-N-acetylmuramate--L-alanine ligase</fullName>
        <ecNumber evidence="3 14">6.3.2.8</ecNumber>
    </recommendedName>
    <alternativeName>
        <fullName evidence="14">UDP-N-acetylmuramoyl-L-alanine synthetase</fullName>
    </alternativeName>
</protein>
<dbReference type="GO" id="GO:0005737">
    <property type="term" value="C:cytoplasm"/>
    <property type="evidence" value="ECO:0007669"/>
    <property type="project" value="UniProtKB-SubCell"/>
</dbReference>
<evidence type="ECO:0000313" key="18">
    <source>
        <dbReference type="EMBL" id="MTK21447.1"/>
    </source>
</evidence>
<evidence type="ECO:0000313" key="19">
    <source>
        <dbReference type="Proteomes" id="UP000487649"/>
    </source>
</evidence>
<dbReference type="Gene3D" id="3.90.190.20">
    <property type="entry name" value="Mur ligase, C-terminal domain"/>
    <property type="match status" value="1"/>
</dbReference>
<comment type="subcellular location">
    <subcellularLocation>
        <location evidence="1 14">Cytoplasm</location>
    </subcellularLocation>
</comment>
<dbReference type="PANTHER" id="PTHR43445:SF3">
    <property type="entry name" value="UDP-N-ACETYLMURAMATE--L-ALANINE LIGASE"/>
    <property type="match status" value="1"/>
</dbReference>
<dbReference type="Gene3D" id="3.40.50.720">
    <property type="entry name" value="NAD(P)-binding Rossmann-like Domain"/>
    <property type="match status" value="1"/>
</dbReference>
<evidence type="ECO:0000259" key="15">
    <source>
        <dbReference type="Pfam" id="PF01225"/>
    </source>
</evidence>
<evidence type="ECO:0000256" key="12">
    <source>
        <dbReference type="ARBA" id="ARBA00023316"/>
    </source>
</evidence>
<dbReference type="SUPFAM" id="SSF53244">
    <property type="entry name" value="MurD-like peptide ligases, peptide-binding domain"/>
    <property type="match status" value="1"/>
</dbReference>
<keyword evidence="12 14" id="KW-0961">Cell wall biogenesis/degradation</keyword>
<evidence type="ECO:0000259" key="17">
    <source>
        <dbReference type="Pfam" id="PF08245"/>
    </source>
</evidence>
<comment type="catalytic activity">
    <reaction evidence="13 14">
        <text>UDP-N-acetyl-alpha-D-muramate + L-alanine + ATP = UDP-N-acetyl-alpha-D-muramoyl-L-alanine + ADP + phosphate + H(+)</text>
        <dbReference type="Rhea" id="RHEA:23372"/>
        <dbReference type="ChEBI" id="CHEBI:15378"/>
        <dbReference type="ChEBI" id="CHEBI:30616"/>
        <dbReference type="ChEBI" id="CHEBI:43474"/>
        <dbReference type="ChEBI" id="CHEBI:57972"/>
        <dbReference type="ChEBI" id="CHEBI:70757"/>
        <dbReference type="ChEBI" id="CHEBI:83898"/>
        <dbReference type="ChEBI" id="CHEBI:456216"/>
        <dbReference type="EC" id="6.3.2.8"/>
    </reaction>
</comment>
<dbReference type="Proteomes" id="UP000487649">
    <property type="component" value="Unassembled WGS sequence"/>
</dbReference>
<evidence type="ECO:0000256" key="7">
    <source>
        <dbReference type="ARBA" id="ARBA00022741"/>
    </source>
</evidence>
<keyword evidence="4 14" id="KW-0963">Cytoplasm</keyword>
<dbReference type="Pfam" id="PF08245">
    <property type="entry name" value="Mur_ligase_M"/>
    <property type="match status" value="1"/>
</dbReference>
<dbReference type="GO" id="GO:0008763">
    <property type="term" value="F:UDP-N-acetylmuramate-L-alanine ligase activity"/>
    <property type="evidence" value="ECO:0007669"/>
    <property type="project" value="UniProtKB-UniRule"/>
</dbReference>
<feature type="binding site" evidence="14">
    <location>
        <begin position="109"/>
        <end position="115"/>
    </location>
    <ligand>
        <name>ATP</name>
        <dbReference type="ChEBI" id="CHEBI:30616"/>
    </ligand>
</feature>
<keyword evidence="5 14" id="KW-0436">Ligase</keyword>
<dbReference type="GO" id="GO:0051301">
    <property type="term" value="P:cell division"/>
    <property type="evidence" value="ECO:0007669"/>
    <property type="project" value="UniProtKB-KW"/>
</dbReference>
<evidence type="ECO:0000256" key="1">
    <source>
        <dbReference type="ARBA" id="ARBA00004496"/>
    </source>
</evidence>
<dbReference type="SUPFAM" id="SSF51984">
    <property type="entry name" value="MurCD N-terminal domain"/>
    <property type="match status" value="1"/>
</dbReference>
<dbReference type="InterPro" id="IPR005758">
    <property type="entry name" value="UDP-N-AcMur_Ala_ligase_MurC"/>
</dbReference>
<feature type="domain" description="Mur ligase C-terminal" evidence="16">
    <location>
        <begin position="299"/>
        <end position="419"/>
    </location>
</feature>
<keyword evidence="9 14" id="KW-0133">Cell shape</keyword>
<keyword evidence="6 14" id="KW-0132">Cell division</keyword>
<keyword evidence="11 14" id="KW-0131">Cell cycle</keyword>
<keyword evidence="7 14" id="KW-0547">Nucleotide-binding</keyword>
<dbReference type="InterPro" id="IPR036615">
    <property type="entry name" value="Mur_ligase_C_dom_sf"/>
</dbReference>
<keyword evidence="10 14" id="KW-0573">Peptidoglycan synthesis</keyword>
<evidence type="ECO:0000256" key="3">
    <source>
        <dbReference type="ARBA" id="ARBA00012211"/>
    </source>
</evidence>
<reference evidence="18 19" key="1">
    <citation type="journal article" date="2019" name="Nat. Med.">
        <title>A library of human gut bacterial isolates paired with longitudinal multiomics data enables mechanistic microbiome research.</title>
        <authorList>
            <person name="Poyet M."/>
            <person name="Groussin M."/>
            <person name="Gibbons S.M."/>
            <person name="Avila-Pacheco J."/>
            <person name="Jiang X."/>
            <person name="Kearney S.M."/>
            <person name="Perrotta A.R."/>
            <person name="Berdy B."/>
            <person name="Zhao S."/>
            <person name="Lieberman T.D."/>
            <person name="Swanson P.K."/>
            <person name="Smith M."/>
            <person name="Roesemann S."/>
            <person name="Alexander J.E."/>
            <person name="Rich S.A."/>
            <person name="Livny J."/>
            <person name="Vlamakis H."/>
            <person name="Clish C."/>
            <person name="Bullock K."/>
            <person name="Deik A."/>
            <person name="Scott J."/>
            <person name="Pierce K.A."/>
            <person name="Xavier R.J."/>
            <person name="Alm E.J."/>
        </authorList>
    </citation>
    <scope>NUCLEOTIDE SEQUENCE [LARGE SCALE GENOMIC DNA]</scope>
    <source>
        <strain evidence="18 19">BIOML-A198</strain>
    </source>
</reference>
<dbReference type="InterPro" id="IPR004101">
    <property type="entry name" value="Mur_ligase_C"/>
</dbReference>
<dbReference type="Pfam" id="PF01225">
    <property type="entry name" value="Mur_ligase"/>
    <property type="match status" value="1"/>
</dbReference>